<evidence type="ECO:0000259" key="2">
    <source>
        <dbReference type="Pfam" id="PF16103"/>
    </source>
</evidence>
<feature type="chain" id="PRO_5039232410" description="DUF4822 domain-containing protein" evidence="1">
    <location>
        <begin position="30"/>
        <end position="455"/>
    </location>
</feature>
<accession>A0A2W3YX17</accession>
<keyword evidence="1" id="KW-0732">Signal</keyword>
<dbReference type="InterPro" id="IPR032247">
    <property type="entry name" value="DUF4822"/>
</dbReference>
<dbReference type="Pfam" id="PF16103">
    <property type="entry name" value="DUF4822"/>
    <property type="match status" value="2"/>
</dbReference>
<keyword evidence="4" id="KW-1185">Reference proteome</keyword>
<feature type="domain" description="DUF4822" evidence="2">
    <location>
        <begin position="186"/>
        <end position="306"/>
    </location>
</feature>
<organism evidence="3 4">
    <name type="scientific">Enterococcus plantarum</name>
    <dbReference type="NCBI Taxonomy" id="1077675"/>
    <lineage>
        <taxon>Bacteria</taxon>
        <taxon>Bacillati</taxon>
        <taxon>Bacillota</taxon>
        <taxon>Bacilli</taxon>
        <taxon>Lactobacillales</taxon>
        <taxon>Enterococcaceae</taxon>
        <taxon>Enterococcus</taxon>
    </lineage>
</organism>
<feature type="domain" description="DUF4822" evidence="2">
    <location>
        <begin position="47"/>
        <end position="163"/>
    </location>
</feature>
<name>A0A2W3YX17_9ENTE</name>
<evidence type="ECO:0000313" key="4">
    <source>
        <dbReference type="Proteomes" id="UP000249828"/>
    </source>
</evidence>
<feature type="signal peptide" evidence="1">
    <location>
        <begin position="1"/>
        <end position="29"/>
    </location>
</feature>
<evidence type="ECO:0000313" key="3">
    <source>
        <dbReference type="EMBL" id="PZL72468.1"/>
    </source>
</evidence>
<evidence type="ECO:0000256" key="1">
    <source>
        <dbReference type="SAM" id="SignalP"/>
    </source>
</evidence>
<proteinExistence type="predicted"/>
<dbReference type="Gene3D" id="2.40.128.540">
    <property type="entry name" value="Domain of unknown function DUF4822"/>
    <property type="match status" value="2"/>
</dbReference>
<sequence length="455" mass="51209">MKKKIFFAGFIVLSSSFLLSVGQADTALATGYSDSINYSLQQTDPNEILGSTNWQGTIVTDEQGNDVTSQNSNFIGLAKYDANSNHYEFFDATTGQTRNDRGTFFITQDGKKRILFSELGYNVAVDMVELNNDVFTYSRTGKQADGSDGKVIVEHVPYAGALEFTTTLPELTTQTGSIDRSKEGRKILSDHFWQGTVALDKEGRDVSAYNQSYLGLARYDDQTGRYEFFDKTTGQTRGDYGYFDVVRDNKVRASLSLGMNYGAQLELTEINDQRFTYTRQGKDAQGNDIPITVEHERYTGEFPLDFTFGEEEPGVDKTVIDVTQFTNRKNKNPLLNPIVKEAIEKNTYTLSGLSSSMTADEVAKILDGERLSYSRRIYGNAQQVQRFISTNNLFEYVYFAGATSNTMTINFDNLKENAFKKMYPTAKKIGNVYLINENVTISFEKNKQSVTFKNF</sequence>
<dbReference type="EMBL" id="PIEU01000084">
    <property type="protein sequence ID" value="PZL72468.1"/>
    <property type="molecule type" value="Genomic_DNA"/>
</dbReference>
<dbReference type="AlphaFoldDB" id="A0A2W3YX17"/>
<comment type="caution">
    <text evidence="3">The sequence shown here is derived from an EMBL/GenBank/DDBJ whole genome shotgun (WGS) entry which is preliminary data.</text>
</comment>
<gene>
    <name evidence="3" type="ORF">CI088_10385</name>
</gene>
<dbReference type="STRING" id="1077675.BCR22_12445"/>
<protein>
    <recommendedName>
        <fullName evidence="2">DUF4822 domain-containing protein</fullName>
    </recommendedName>
</protein>
<dbReference type="Proteomes" id="UP000249828">
    <property type="component" value="Unassembled WGS sequence"/>
</dbReference>
<reference evidence="3 4" key="1">
    <citation type="submission" date="2017-11" db="EMBL/GenBank/DDBJ databases">
        <title>Draft genome sequence of Enterococcus plantarum TRW2 strain isolated from lettuce.</title>
        <authorList>
            <person name="Kim E.B."/>
            <person name="Marco M.L."/>
            <person name="Williams T.R."/>
            <person name="You I.H."/>
        </authorList>
    </citation>
    <scope>NUCLEOTIDE SEQUENCE [LARGE SCALE GENOMIC DNA]</scope>
    <source>
        <strain evidence="3 4">TRW2</strain>
    </source>
</reference>